<protein>
    <recommendedName>
        <fullName evidence="3">RNase H type-1 domain-containing protein</fullName>
    </recommendedName>
</protein>
<sequence length="64" mass="6981">MGLAKKGVELNVDSVSVVKVIKEGETNSAMGYSLVKEIHRLVSLEWEAMFGLIEHDGVECSGME</sequence>
<dbReference type="Proteomes" id="UP000236291">
    <property type="component" value="Unassembled WGS sequence"/>
</dbReference>
<evidence type="ECO:0000313" key="1">
    <source>
        <dbReference type="EMBL" id="PNX80120.1"/>
    </source>
</evidence>
<dbReference type="AlphaFoldDB" id="A0A2K3LNL1"/>
<name>A0A2K3LNL1_TRIPR</name>
<organism evidence="1 2">
    <name type="scientific">Trifolium pratense</name>
    <name type="common">Red clover</name>
    <dbReference type="NCBI Taxonomy" id="57577"/>
    <lineage>
        <taxon>Eukaryota</taxon>
        <taxon>Viridiplantae</taxon>
        <taxon>Streptophyta</taxon>
        <taxon>Embryophyta</taxon>
        <taxon>Tracheophyta</taxon>
        <taxon>Spermatophyta</taxon>
        <taxon>Magnoliopsida</taxon>
        <taxon>eudicotyledons</taxon>
        <taxon>Gunneridae</taxon>
        <taxon>Pentapetalae</taxon>
        <taxon>rosids</taxon>
        <taxon>fabids</taxon>
        <taxon>Fabales</taxon>
        <taxon>Fabaceae</taxon>
        <taxon>Papilionoideae</taxon>
        <taxon>50 kb inversion clade</taxon>
        <taxon>NPAAA clade</taxon>
        <taxon>Hologalegina</taxon>
        <taxon>IRL clade</taxon>
        <taxon>Trifolieae</taxon>
        <taxon>Trifolium</taxon>
    </lineage>
</organism>
<gene>
    <name evidence="1" type="ORF">L195_g036116</name>
</gene>
<evidence type="ECO:0000313" key="2">
    <source>
        <dbReference type="Proteomes" id="UP000236291"/>
    </source>
</evidence>
<comment type="caution">
    <text evidence="1">The sequence shown here is derived from an EMBL/GenBank/DDBJ whole genome shotgun (WGS) entry which is preliminary data.</text>
</comment>
<dbReference type="EMBL" id="ASHM01037300">
    <property type="protein sequence ID" value="PNX80120.1"/>
    <property type="molecule type" value="Genomic_DNA"/>
</dbReference>
<reference evidence="1 2" key="2">
    <citation type="journal article" date="2017" name="Front. Plant Sci.">
        <title>Gene Classification and Mining of Molecular Markers Useful in Red Clover (Trifolium pratense) Breeding.</title>
        <authorList>
            <person name="Istvanek J."/>
            <person name="Dluhosova J."/>
            <person name="Dluhos P."/>
            <person name="Patkova L."/>
            <person name="Nedelnik J."/>
            <person name="Repkova J."/>
        </authorList>
    </citation>
    <scope>NUCLEOTIDE SEQUENCE [LARGE SCALE GENOMIC DNA]</scope>
    <source>
        <strain evidence="2">cv. Tatra</strain>
        <tissue evidence="1">Young leaves</tissue>
    </source>
</reference>
<proteinExistence type="predicted"/>
<reference evidence="1 2" key="1">
    <citation type="journal article" date="2014" name="Am. J. Bot.">
        <title>Genome assembly and annotation for red clover (Trifolium pratense; Fabaceae).</title>
        <authorList>
            <person name="Istvanek J."/>
            <person name="Jaros M."/>
            <person name="Krenek A."/>
            <person name="Repkova J."/>
        </authorList>
    </citation>
    <scope>NUCLEOTIDE SEQUENCE [LARGE SCALE GENOMIC DNA]</scope>
    <source>
        <strain evidence="2">cv. Tatra</strain>
        <tissue evidence="1">Young leaves</tissue>
    </source>
</reference>
<accession>A0A2K3LNL1</accession>
<evidence type="ECO:0008006" key="3">
    <source>
        <dbReference type="Google" id="ProtNLM"/>
    </source>
</evidence>